<protein>
    <recommendedName>
        <fullName evidence="3">5'-nucleotidase</fullName>
        <ecNumber evidence="3">3.1.3.5</ecNumber>
    </recommendedName>
</protein>
<evidence type="ECO:0000313" key="5">
    <source>
        <dbReference type="EMBL" id="CAD7246031.1"/>
    </source>
</evidence>
<name>A0A7R8X8J3_9CRUS</name>
<comment type="catalytic activity">
    <reaction evidence="1">
        <text>a ribonucleoside 5'-phosphate + H2O = a ribonucleoside + phosphate</text>
        <dbReference type="Rhea" id="RHEA:12484"/>
        <dbReference type="ChEBI" id="CHEBI:15377"/>
        <dbReference type="ChEBI" id="CHEBI:18254"/>
        <dbReference type="ChEBI" id="CHEBI:43474"/>
        <dbReference type="ChEBI" id="CHEBI:58043"/>
        <dbReference type="EC" id="3.1.3.5"/>
    </reaction>
</comment>
<dbReference type="InterPro" id="IPR029052">
    <property type="entry name" value="Metallo-depent_PP-like"/>
</dbReference>
<feature type="domain" description="5'-Nucleotidase C-terminal" evidence="4">
    <location>
        <begin position="365"/>
        <end position="475"/>
    </location>
</feature>
<dbReference type="Gene3D" id="3.60.21.10">
    <property type="match status" value="1"/>
</dbReference>
<dbReference type="InterPro" id="IPR006179">
    <property type="entry name" value="5_nucleotidase/apyrase"/>
</dbReference>
<dbReference type="InterPro" id="IPR008334">
    <property type="entry name" value="5'-Nucleotdase_C"/>
</dbReference>
<dbReference type="PANTHER" id="PTHR11575:SF24">
    <property type="entry name" value="5'-NUCLEOTIDASE"/>
    <property type="match status" value="1"/>
</dbReference>
<comment type="similarity">
    <text evidence="2">Belongs to the 5'-nucleotidase family.</text>
</comment>
<keyword evidence="6" id="KW-1185">Reference proteome</keyword>
<evidence type="ECO:0000256" key="1">
    <source>
        <dbReference type="ARBA" id="ARBA00000815"/>
    </source>
</evidence>
<accession>A0A7R8X8J3</accession>
<reference evidence="5" key="1">
    <citation type="submission" date="2020-11" db="EMBL/GenBank/DDBJ databases">
        <authorList>
            <person name="Tran Van P."/>
        </authorList>
    </citation>
    <scope>NUCLEOTIDE SEQUENCE</scope>
</reference>
<evidence type="ECO:0000259" key="4">
    <source>
        <dbReference type="Pfam" id="PF02872"/>
    </source>
</evidence>
<dbReference type="EC" id="3.1.3.5" evidence="3"/>
<dbReference type="Pfam" id="PF02872">
    <property type="entry name" value="5_nucleotid_C"/>
    <property type="match status" value="1"/>
</dbReference>
<dbReference type="GO" id="GO:0008253">
    <property type="term" value="F:5'-nucleotidase activity"/>
    <property type="evidence" value="ECO:0007669"/>
    <property type="project" value="UniProtKB-EC"/>
</dbReference>
<organism evidence="5">
    <name type="scientific">Darwinula stevensoni</name>
    <dbReference type="NCBI Taxonomy" id="69355"/>
    <lineage>
        <taxon>Eukaryota</taxon>
        <taxon>Metazoa</taxon>
        <taxon>Ecdysozoa</taxon>
        <taxon>Arthropoda</taxon>
        <taxon>Crustacea</taxon>
        <taxon>Oligostraca</taxon>
        <taxon>Ostracoda</taxon>
        <taxon>Podocopa</taxon>
        <taxon>Podocopida</taxon>
        <taxon>Darwinulocopina</taxon>
        <taxon>Darwinuloidea</taxon>
        <taxon>Darwinulidae</taxon>
        <taxon>Darwinula</taxon>
    </lineage>
</organism>
<dbReference type="AlphaFoldDB" id="A0A7R8X8J3"/>
<dbReference type="SUPFAM" id="SSF55816">
    <property type="entry name" value="5'-nucleotidase (syn. UDP-sugar hydrolase), C-terminal domain"/>
    <property type="match status" value="1"/>
</dbReference>
<dbReference type="Proteomes" id="UP000677054">
    <property type="component" value="Unassembled WGS sequence"/>
</dbReference>
<dbReference type="SUPFAM" id="SSF56300">
    <property type="entry name" value="Metallo-dependent phosphatases"/>
    <property type="match status" value="1"/>
</dbReference>
<dbReference type="GO" id="GO:0009166">
    <property type="term" value="P:nucleotide catabolic process"/>
    <property type="evidence" value="ECO:0007669"/>
    <property type="project" value="InterPro"/>
</dbReference>
<evidence type="ECO:0000256" key="3">
    <source>
        <dbReference type="ARBA" id="ARBA00012643"/>
    </source>
</evidence>
<dbReference type="EMBL" id="LR900537">
    <property type="protein sequence ID" value="CAD7246031.1"/>
    <property type="molecule type" value="Genomic_DNA"/>
</dbReference>
<dbReference type="EMBL" id="CAJPEV010001020">
    <property type="protein sequence ID" value="CAG0890192.1"/>
    <property type="molecule type" value="Genomic_DNA"/>
</dbReference>
<dbReference type="OrthoDB" id="10252235at2759"/>
<dbReference type="PANTHER" id="PTHR11575">
    <property type="entry name" value="5'-NUCLEOTIDASE-RELATED"/>
    <property type="match status" value="1"/>
</dbReference>
<gene>
    <name evidence="5" type="ORF">DSTB1V02_LOCUS5895</name>
</gene>
<sequence>MLTMLGDLDFDDGKDKAAEFYSFLSKTGTKVLVSGASSEDQKKAFDIVDKNSKKIAFISYVIPDVFENDFQNETFAFENYKEVIKNALADNTVKGANAMLGDLDFDDGKDKAVEFYNFLNENGTKVLVSGASSEDYKKPFDIVDKNSKKIAFISYVIPDAFENDFQNETFAFENYKEVIKNALADNTVKGANAVIALGVLEWWHGGQVIHMERGRMIVSSVPKARYFQSVNLVFDTNGNFASATVNFTPLNEAKEFGCGPLSALLSFVGVHPDPRASRTATVIPGVGIRSADWRAGYWRDPRQYPNVPDSVLRKGGLTRQAAKTVTMTENEATGEYLLGLRNEFKYKFDNETYDEIEVSWAIPADGCHHGECAIGDLVADAIQSCPKSPDHILHAIIPSIIIARGLPQGKVRMSEDVMNTAPRDLSLVQVNMTGRDLKYLFERAADIMVTKQFDKGCSPLQIAVRYVGDEERERTERQGKN</sequence>
<proteinExistence type="inferred from homology"/>
<dbReference type="InterPro" id="IPR036907">
    <property type="entry name" value="5'-Nucleotdase_C_sf"/>
</dbReference>
<evidence type="ECO:0000313" key="6">
    <source>
        <dbReference type="Proteomes" id="UP000677054"/>
    </source>
</evidence>
<dbReference type="Gene3D" id="3.90.780.10">
    <property type="entry name" value="5'-Nucleotidase, C-terminal domain"/>
    <property type="match status" value="1"/>
</dbReference>
<evidence type="ECO:0000256" key="2">
    <source>
        <dbReference type="ARBA" id="ARBA00006654"/>
    </source>
</evidence>